<accession>V4GU54</accession>
<reference evidence="4 5" key="1">
    <citation type="journal article" date="2013" name="Genome Announc.">
        <title>Draft Genome Sequence of 'Candidatus Halobonum tyrrellensis' Strain G22, Isolated from the Hypersaline Waters of Lake Tyrrell, Australia.</title>
        <authorList>
            <person name="Ugalde J.A."/>
            <person name="Narasingarao P."/>
            <person name="Kuo S."/>
            <person name="Podell S."/>
            <person name="Allen E.E."/>
        </authorList>
    </citation>
    <scope>NUCLEOTIDE SEQUENCE [LARGE SCALE GENOMIC DNA]</scope>
    <source>
        <strain evidence="4 5">G22</strain>
    </source>
</reference>
<dbReference type="Gene3D" id="1.10.10.10">
    <property type="entry name" value="Winged helix-like DNA-binding domain superfamily/Winged helix DNA-binding domain"/>
    <property type="match status" value="1"/>
</dbReference>
<organism evidence="4 5">
    <name type="scientific">Candidatus Halobonum tyrrellensis G22</name>
    <dbReference type="NCBI Taxonomy" id="1324957"/>
    <lineage>
        <taxon>Archaea</taxon>
        <taxon>Methanobacteriati</taxon>
        <taxon>Methanobacteriota</taxon>
        <taxon>Stenosarchaea group</taxon>
        <taxon>Halobacteria</taxon>
        <taxon>Halobacteriales</taxon>
        <taxon>Haloferacaceae</taxon>
        <taxon>Candidatus Halobonum</taxon>
    </lineage>
</organism>
<feature type="region of interest" description="Disordered" evidence="1">
    <location>
        <begin position="1"/>
        <end position="26"/>
    </location>
</feature>
<feature type="domain" description="HTH arsR-type" evidence="3">
    <location>
        <begin position="31"/>
        <end position="112"/>
    </location>
</feature>
<evidence type="ECO:0000313" key="4">
    <source>
        <dbReference type="EMBL" id="ESP88661.1"/>
    </source>
</evidence>
<keyword evidence="2" id="KW-0812">Transmembrane</keyword>
<dbReference type="InterPro" id="IPR036390">
    <property type="entry name" value="WH_DNA-bd_sf"/>
</dbReference>
<dbReference type="OrthoDB" id="11368at2157"/>
<evidence type="ECO:0000259" key="3">
    <source>
        <dbReference type="SMART" id="SM00418"/>
    </source>
</evidence>
<gene>
    <name evidence="4" type="ORF">K933_08098</name>
</gene>
<dbReference type="Pfam" id="PF24267">
    <property type="entry name" value="HVO_1552_C"/>
    <property type="match status" value="1"/>
</dbReference>
<keyword evidence="2" id="KW-1133">Transmembrane helix</keyword>
<sequence>MADILPSTPDIGDAEERDPRVIGVDGDDADDVLSALSSATARRLLSELHADPGPASDVADRADTSLQNAQYHLKRLREAGLVEVAGTAYSEKGREMDVYAPADRALVLVAGREEDTTGLKGTLERLLGAVGAVTVGAAAVEQALGGPFALGVGAPGGATTTGSDGGAGGEGVSIQDVETTAEVGRSTVTAARETAADLGADTVAGQATTTPTLLDTLAASPGALFLLGGLVTLALVGAYLYARR</sequence>
<dbReference type="SMART" id="SM00418">
    <property type="entry name" value="HTH_ARSR"/>
    <property type="match status" value="1"/>
</dbReference>
<dbReference type="EMBL" id="ASGZ01000027">
    <property type="protein sequence ID" value="ESP88661.1"/>
    <property type="molecule type" value="Genomic_DNA"/>
</dbReference>
<dbReference type="CDD" id="cd00090">
    <property type="entry name" value="HTH_ARSR"/>
    <property type="match status" value="1"/>
</dbReference>
<keyword evidence="5" id="KW-1185">Reference proteome</keyword>
<evidence type="ECO:0000256" key="1">
    <source>
        <dbReference type="SAM" id="MobiDB-lite"/>
    </source>
</evidence>
<name>V4GU54_9EURY</name>
<dbReference type="InterPro" id="IPR001845">
    <property type="entry name" value="HTH_ArsR_DNA-bd_dom"/>
</dbReference>
<dbReference type="AlphaFoldDB" id="V4GU54"/>
<dbReference type="InterPro" id="IPR011991">
    <property type="entry name" value="ArsR-like_HTH"/>
</dbReference>
<dbReference type="eggNOG" id="arCOG01685">
    <property type="taxonomic scope" value="Archaea"/>
</dbReference>
<feature type="transmembrane region" description="Helical" evidence="2">
    <location>
        <begin position="222"/>
        <end position="242"/>
    </location>
</feature>
<dbReference type="PATRIC" id="fig|1324957.4.peg.1643"/>
<dbReference type="InterPro" id="IPR056525">
    <property type="entry name" value="HVO_1552_C"/>
</dbReference>
<keyword evidence="2" id="KW-0472">Membrane</keyword>
<dbReference type="RefSeq" id="WP_023394205.1">
    <property type="nucleotide sequence ID" value="NZ_ASGZ01000027.1"/>
</dbReference>
<dbReference type="STRING" id="1324957.K933_08098"/>
<protein>
    <submittedName>
        <fullName evidence="4">Transcriptional regulator</fullName>
    </submittedName>
</protein>
<dbReference type="InterPro" id="IPR036388">
    <property type="entry name" value="WH-like_DNA-bd_sf"/>
</dbReference>
<dbReference type="SUPFAM" id="SSF46785">
    <property type="entry name" value="Winged helix' DNA-binding domain"/>
    <property type="match status" value="1"/>
</dbReference>
<comment type="caution">
    <text evidence="4">The sequence shown here is derived from an EMBL/GenBank/DDBJ whole genome shotgun (WGS) entry which is preliminary data.</text>
</comment>
<dbReference type="Pfam" id="PF12840">
    <property type="entry name" value="HTH_20"/>
    <property type="match status" value="1"/>
</dbReference>
<evidence type="ECO:0000256" key="2">
    <source>
        <dbReference type="SAM" id="Phobius"/>
    </source>
</evidence>
<evidence type="ECO:0000313" key="5">
    <source>
        <dbReference type="Proteomes" id="UP000017840"/>
    </source>
</evidence>
<dbReference type="Proteomes" id="UP000017840">
    <property type="component" value="Unassembled WGS sequence"/>
</dbReference>
<proteinExistence type="predicted"/>
<dbReference type="GO" id="GO:0003700">
    <property type="term" value="F:DNA-binding transcription factor activity"/>
    <property type="evidence" value="ECO:0007669"/>
    <property type="project" value="InterPro"/>
</dbReference>